<feature type="transmembrane region" description="Helical" evidence="9">
    <location>
        <begin position="450"/>
        <end position="471"/>
    </location>
</feature>
<dbReference type="GO" id="GO:0035673">
    <property type="term" value="F:oligopeptide transmembrane transporter activity"/>
    <property type="evidence" value="ECO:0007669"/>
    <property type="project" value="InterPro"/>
</dbReference>
<feature type="transmembrane region" description="Helical" evidence="9">
    <location>
        <begin position="611"/>
        <end position="638"/>
    </location>
</feature>
<protein>
    <submittedName>
        <fullName evidence="10">OPT oligopeptide transporter protein-domain-containing protein</fullName>
    </submittedName>
</protein>
<name>A0A1Y2H5I2_9FUNG</name>
<feature type="transmembrane region" description="Helical" evidence="9">
    <location>
        <begin position="425"/>
        <end position="444"/>
    </location>
</feature>
<dbReference type="AlphaFoldDB" id="A0A1Y2H5I2"/>
<keyword evidence="3" id="KW-0813">Transport</keyword>
<dbReference type="InterPro" id="IPR004813">
    <property type="entry name" value="OPT"/>
</dbReference>
<feature type="transmembrane region" description="Helical" evidence="9">
    <location>
        <begin position="290"/>
        <end position="312"/>
    </location>
</feature>
<evidence type="ECO:0000256" key="1">
    <source>
        <dbReference type="ARBA" id="ARBA00004141"/>
    </source>
</evidence>
<proteinExistence type="inferred from homology"/>
<evidence type="ECO:0000256" key="4">
    <source>
        <dbReference type="ARBA" id="ARBA00022692"/>
    </source>
</evidence>
<comment type="subcellular location">
    <subcellularLocation>
        <location evidence="1">Membrane</location>
        <topology evidence="1">Multi-pass membrane protein</topology>
    </subcellularLocation>
</comment>
<evidence type="ECO:0000313" key="11">
    <source>
        <dbReference type="Proteomes" id="UP000193411"/>
    </source>
</evidence>
<dbReference type="InterPro" id="IPR004648">
    <property type="entry name" value="Oligpept_transpt"/>
</dbReference>
<reference evidence="10 11" key="1">
    <citation type="submission" date="2016-07" db="EMBL/GenBank/DDBJ databases">
        <title>Pervasive Adenine N6-methylation of Active Genes in Fungi.</title>
        <authorList>
            <consortium name="DOE Joint Genome Institute"/>
            <person name="Mondo S.J."/>
            <person name="Dannebaum R.O."/>
            <person name="Kuo R.C."/>
            <person name="Labutti K."/>
            <person name="Haridas S."/>
            <person name="Kuo A."/>
            <person name="Salamov A."/>
            <person name="Ahrendt S.R."/>
            <person name="Lipzen A."/>
            <person name="Sullivan W."/>
            <person name="Andreopoulos W.B."/>
            <person name="Clum A."/>
            <person name="Lindquist E."/>
            <person name="Daum C."/>
            <person name="Ramamoorthy G.K."/>
            <person name="Gryganskyi A."/>
            <person name="Culley D."/>
            <person name="Magnuson J.K."/>
            <person name="James T.Y."/>
            <person name="O'Malley M.A."/>
            <person name="Stajich J.E."/>
            <person name="Spatafora J.W."/>
            <person name="Visel A."/>
            <person name="Grigoriev I.V."/>
        </authorList>
    </citation>
    <scope>NUCLEOTIDE SEQUENCE [LARGE SCALE GENOMIC DNA]</scope>
    <source>
        <strain evidence="10 11">PL171</strain>
    </source>
</reference>
<gene>
    <name evidence="10" type="ORF">BCR44DRAFT_147681</name>
</gene>
<keyword evidence="8 9" id="KW-0472">Membrane</keyword>
<evidence type="ECO:0000256" key="8">
    <source>
        <dbReference type="ARBA" id="ARBA00023136"/>
    </source>
</evidence>
<sequence length="742" mass="82989">MAADQQADTKPVHAGDVEKKKSSFVVDEEFEKMVMDLAPTHDDTAAPSMTFRVWLIGTLFCVTLAYINMLFTFRTNVFEVSAYVATLLSYPIGKFLARTLPRWRFNVLGIDIDTNPGPFSVKEHALIGIFGTTGACTFDLSLDYDLRMNSAWALAFLFASSALGFGISGMCRKFLIRPAHMIWPTVLPTVALFTAFHHVDTAAAKAEDGGKKHWSQLTMFGVGTLCMAAYHFFGPGYLLQQLQNLPILCWIAPKSATLAHQLGSPIYGVGMLAWTGDWTAIGSRAMSIPFWAAVNMFVCAIVFHWIVTPIIWQKNIFNAPTYPIALNSTRLFDKNSEVFKASQVIDPETKTMIVSKFEQRAPVHMSAFFTVSYWSDFASLPAALVHMCVWYGKDIIARFRMSRQEEEEDIHCKLIDAYDEVPQKWYYGFFIATFVLMLACGQFSELQFPWWATIFATVLSAVSTIPIAVVVATAGIQLYMNVISQFLIGLILPGEPIVMMAFKALGVSVSNQCIILLTDLKLGHYLKIPPRHVFLAQICSQFIAIFAVYACMRVYLSNPEHIQYVLDDGKKEGAGKLWGASQTHNVYYSASLIWGAIGPKRFFFDTQYSPVIWTAVITGVLAPIVLKLAHTFVGGWYWPLIHPAIILNPRGAGGNQGTTLSSFTVSLIFQYFMYRYRSGWWKRYNYVLATAFDCGCALIALLVFVLPDPPEHIMNCPSGKCAKDILAKQGPFQDWCFPIADE</sequence>
<evidence type="ECO:0000256" key="6">
    <source>
        <dbReference type="ARBA" id="ARBA00022927"/>
    </source>
</evidence>
<dbReference type="GO" id="GO:0015031">
    <property type="term" value="P:protein transport"/>
    <property type="evidence" value="ECO:0007669"/>
    <property type="project" value="UniProtKB-KW"/>
</dbReference>
<feature type="transmembrane region" description="Helical" evidence="9">
    <location>
        <begin position="181"/>
        <end position="199"/>
    </location>
</feature>
<keyword evidence="5" id="KW-0571">Peptide transport</keyword>
<dbReference type="Pfam" id="PF03169">
    <property type="entry name" value="OPT"/>
    <property type="match status" value="1"/>
</dbReference>
<feature type="transmembrane region" description="Helical" evidence="9">
    <location>
        <begin position="658"/>
        <end position="674"/>
    </location>
</feature>
<evidence type="ECO:0000256" key="5">
    <source>
        <dbReference type="ARBA" id="ARBA00022856"/>
    </source>
</evidence>
<organism evidence="10 11">
    <name type="scientific">Catenaria anguillulae PL171</name>
    <dbReference type="NCBI Taxonomy" id="765915"/>
    <lineage>
        <taxon>Eukaryota</taxon>
        <taxon>Fungi</taxon>
        <taxon>Fungi incertae sedis</taxon>
        <taxon>Blastocladiomycota</taxon>
        <taxon>Blastocladiomycetes</taxon>
        <taxon>Blastocladiales</taxon>
        <taxon>Catenariaceae</taxon>
        <taxon>Catenaria</taxon>
    </lineage>
</organism>
<dbReference type="Proteomes" id="UP000193411">
    <property type="component" value="Unassembled WGS sequence"/>
</dbReference>
<dbReference type="OrthoDB" id="9986677at2759"/>
<feature type="transmembrane region" description="Helical" evidence="9">
    <location>
        <begin position="373"/>
        <end position="392"/>
    </location>
</feature>
<keyword evidence="11" id="KW-1185">Reference proteome</keyword>
<keyword evidence="7 9" id="KW-1133">Transmembrane helix</keyword>
<dbReference type="PANTHER" id="PTHR22601">
    <property type="entry name" value="ISP4 LIKE PROTEIN"/>
    <property type="match status" value="1"/>
</dbReference>
<feature type="transmembrane region" description="Helical" evidence="9">
    <location>
        <begin position="532"/>
        <end position="556"/>
    </location>
</feature>
<evidence type="ECO:0000256" key="7">
    <source>
        <dbReference type="ARBA" id="ARBA00022989"/>
    </source>
</evidence>
<keyword evidence="4 9" id="KW-0812">Transmembrane</keyword>
<accession>A0A1Y2H5I2</accession>
<comment type="similarity">
    <text evidence="2">Belongs to the oligopeptide OPT transporter family.</text>
</comment>
<comment type="caution">
    <text evidence="10">The sequence shown here is derived from an EMBL/GenBank/DDBJ whole genome shotgun (WGS) entry which is preliminary data.</text>
</comment>
<dbReference type="GO" id="GO:0016020">
    <property type="term" value="C:membrane"/>
    <property type="evidence" value="ECO:0007669"/>
    <property type="project" value="UniProtKB-SubCell"/>
</dbReference>
<feature type="transmembrane region" description="Helical" evidence="9">
    <location>
        <begin position="219"/>
        <end position="239"/>
    </location>
</feature>
<evidence type="ECO:0000256" key="3">
    <source>
        <dbReference type="ARBA" id="ARBA00022448"/>
    </source>
</evidence>
<feature type="transmembrane region" description="Helical" evidence="9">
    <location>
        <begin position="53"/>
        <end position="73"/>
    </location>
</feature>
<evidence type="ECO:0000256" key="9">
    <source>
        <dbReference type="SAM" id="Phobius"/>
    </source>
</evidence>
<keyword evidence="6" id="KW-0653">Protein transport</keyword>
<feature type="transmembrane region" description="Helical" evidence="9">
    <location>
        <begin position="150"/>
        <end position="169"/>
    </location>
</feature>
<evidence type="ECO:0000313" key="10">
    <source>
        <dbReference type="EMBL" id="ORZ29837.1"/>
    </source>
</evidence>
<feature type="transmembrane region" description="Helical" evidence="9">
    <location>
        <begin position="478"/>
        <end position="494"/>
    </location>
</feature>
<feature type="transmembrane region" description="Helical" evidence="9">
    <location>
        <begin position="686"/>
        <end position="706"/>
    </location>
</feature>
<dbReference type="EMBL" id="MCFL01000124">
    <property type="protein sequence ID" value="ORZ29837.1"/>
    <property type="molecule type" value="Genomic_DNA"/>
</dbReference>
<dbReference type="NCBIfam" id="TIGR00728">
    <property type="entry name" value="OPT_sfam"/>
    <property type="match status" value="1"/>
</dbReference>
<evidence type="ECO:0000256" key="2">
    <source>
        <dbReference type="ARBA" id="ARBA00008807"/>
    </source>
</evidence>